<dbReference type="InterPro" id="IPR013819">
    <property type="entry name" value="LipOase_C"/>
</dbReference>
<dbReference type="GO" id="GO:0016702">
    <property type="term" value="F:oxidoreductase activity, acting on single donors with incorporation of molecular oxygen, incorporation of two atoms of oxygen"/>
    <property type="evidence" value="ECO:0007669"/>
    <property type="project" value="InterPro"/>
</dbReference>
<keyword evidence="1" id="KW-0479">Metal-binding</keyword>
<dbReference type="Pfam" id="PF00305">
    <property type="entry name" value="Lipoxygenase"/>
    <property type="match status" value="1"/>
</dbReference>
<dbReference type="InterPro" id="IPR000907">
    <property type="entry name" value="LipOase"/>
</dbReference>
<keyword evidence="9" id="KW-1185">Reference proteome</keyword>
<keyword evidence="4" id="KW-0443">Lipid metabolism</keyword>
<dbReference type="InterPro" id="IPR001024">
    <property type="entry name" value="PLAT/LH2_dom"/>
</dbReference>
<dbReference type="PROSITE" id="PS50095">
    <property type="entry name" value="PLAT"/>
    <property type="match status" value="1"/>
</dbReference>
<evidence type="ECO:0000313" key="8">
    <source>
        <dbReference type="Ensembl" id="ENSHCOP00000016707.1"/>
    </source>
</evidence>
<proteinExistence type="predicted"/>
<dbReference type="PRINTS" id="PR00087">
    <property type="entry name" value="LIPOXYGENASE"/>
</dbReference>
<dbReference type="AlphaFoldDB" id="A0A3Q2YT22"/>
<dbReference type="SMART" id="SM00308">
    <property type="entry name" value="LH2"/>
    <property type="match status" value="1"/>
</dbReference>
<dbReference type="PANTHER" id="PTHR11771">
    <property type="entry name" value="LIPOXYGENASE"/>
    <property type="match status" value="1"/>
</dbReference>
<evidence type="ECO:0000259" key="7">
    <source>
        <dbReference type="PROSITE" id="PS51393"/>
    </source>
</evidence>
<dbReference type="Gene3D" id="3.10.450.60">
    <property type="match status" value="1"/>
</dbReference>
<dbReference type="Pfam" id="PF01477">
    <property type="entry name" value="PLAT"/>
    <property type="match status" value="1"/>
</dbReference>
<feature type="domain" description="Lipoxygenase" evidence="7">
    <location>
        <begin position="85"/>
        <end position="586"/>
    </location>
</feature>
<dbReference type="SUPFAM" id="SSF48484">
    <property type="entry name" value="Lipoxigenase"/>
    <property type="match status" value="1"/>
</dbReference>
<evidence type="ECO:0000256" key="5">
    <source>
        <dbReference type="PROSITE-ProRule" id="PRU00152"/>
    </source>
</evidence>
<keyword evidence="2" id="KW-0223">Dioxygenase</keyword>
<feature type="domain" description="PLAT" evidence="6">
    <location>
        <begin position="2"/>
        <end position="112"/>
    </location>
</feature>
<dbReference type="Gene3D" id="2.60.60.20">
    <property type="entry name" value="PLAT/LH2 domain"/>
    <property type="match status" value="1"/>
</dbReference>
<reference evidence="8" key="1">
    <citation type="submission" date="2025-08" db="UniProtKB">
        <authorList>
            <consortium name="Ensembl"/>
        </authorList>
    </citation>
    <scope>IDENTIFICATION</scope>
</reference>
<organism evidence="8 9">
    <name type="scientific">Hippocampus comes</name>
    <name type="common">Tiger tail seahorse</name>
    <dbReference type="NCBI Taxonomy" id="109280"/>
    <lineage>
        <taxon>Eukaryota</taxon>
        <taxon>Metazoa</taxon>
        <taxon>Chordata</taxon>
        <taxon>Craniata</taxon>
        <taxon>Vertebrata</taxon>
        <taxon>Euteleostomi</taxon>
        <taxon>Actinopterygii</taxon>
        <taxon>Neopterygii</taxon>
        <taxon>Teleostei</taxon>
        <taxon>Neoteleostei</taxon>
        <taxon>Acanthomorphata</taxon>
        <taxon>Syngnathiaria</taxon>
        <taxon>Syngnathiformes</taxon>
        <taxon>Syngnathoidei</taxon>
        <taxon>Syngnathidae</taxon>
        <taxon>Hippocampus</taxon>
    </lineage>
</organism>
<evidence type="ECO:0000259" key="6">
    <source>
        <dbReference type="PROSITE" id="PS50095"/>
    </source>
</evidence>
<dbReference type="InterPro" id="IPR036226">
    <property type="entry name" value="LipOase_C_sf"/>
</dbReference>
<protein>
    <submittedName>
        <fullName evidence="8">Arachidonate 12-lipoxygenase, 12R-type-like</fullName>
    </submittedName>
</protein>
<dbReference type="OMA" id="DHRRNEL"/>
<dbReference type="Ensembl" id="ENSHCOT00000028595.1">
    <property type="protein sequence ID" value="ENSHCOP00000016707.1"/>
    <property type="gene ID" value="ENSHCOG00000020529.1"/>
</dbReference>
<sequence>MAEYKLEVTTGGRECAGTFDHILVTLLGSEGQSERTDLDNWGIDFKTGTVSETIRNLLLVKVEKRPRFLLPENDLFCTKITVTTPEGETLLFPCYRWLSNHDIVELRGGKGPVYIPIENIRAVSFIVYVSDHWKDDDFYGYQFLNGVNPCLIKRCSELPPNFPVTEEMVKPFLENGSTLDNEMKKGNIFLCDQKVLSGIPGKIYHGEKLQVPAPLCLLYLNPEQKLMPIAIQVLDSVHQQPSEDNPIFLPSDSETDWLLAKIFIKNANMITHQAISHLKNTHLISESWAMSLLRNVPVIHPIYKLLISHFRWILHINAQAREILLGPKGSFALSSLGVDGTIELMTRAQSELTYSSLCFPEDIRSRGLESIPDFYYRDDGLKIWDIIHRFVKAMVGHFYRSDNEVVKDSELQGWIHEIFTRCFLESKSSGMNPFGDRCPETFKTVEEVVKFITMVIFTVSAQHAAINNPEFDYQTFAPNGSLLLRKPSPTAKGQSSMKTLLETLPTVGETVITATVLFVLTQDYSDSVLLGSYPEEQFQEPEVKMMMMKFQAELSSLSADIKARNAKLVVPYTYLDPSQIDASIIK</sequence>
<comment type="caution">
    <text evidence="5">Lacks conserved residue(s) required for the propagation of feature annotation.</text>
</comment>
<dbReference type="GeneTree" id="ENSGT00940000161510"/>
<evidence type="ECO:0000256" key="3">
    <source>
        <dbReference type="ARBA" id="ARBA00023002"/>
    </source>
</evidence>
<name>A0A3Q2YT22_HIPCM</name>
<reference evidence="8" key="2">
    <citation type="submission" date="2025-09" db="UniProtKB">
        <authorList>
            <consortium name="Ensembl"/>
        </authorList>
    </citation>
    <scope>IDENTIFICATION</scope>
</reference>
<keyword evidence="3" id="KW-0560">Oxidoreductase</keyword>
<dbReference type="InterPro" id="IPR036392">
    <property type="entry name" value="PLAT/LH2_dom_sf"/>
</dbReference>
<dbReference type="GO" id="GO:0046872">
    <property type="term" value="F:metal ion binding"/>
    <property type="evidence" value="ECO:0007669"/>
    <property type="project" value="UniProtKB-KW"/>
</dbReference>
<dbReference type="Proteomes" id="UP000264820">
    <property type="component" value="Unplaced"/>
</dbReference>
<evidence type="ECO:0000313" key="9">
    <source>
        <dbReference type="Proteomes" id="UP000264820"/>
    </source>
</evidence>
<dbReference type="SUPFAM" id="SSF49723">
    <property type="entry name" value="Lipase/lipooxygenase domain (PLAT/LH2 domain)"/>
    <property type="match status" value="1"/>
</dbReference>
<dbReference type="STRING" id="109280.ENSHCOP00000016707"/>
<evidence type="ECO:0000256" key="2">
    <source>
        <dbReference type="ARBA" id="ARBA00022964"/>
    </source>
</evidence>
<dbReference type="GO" id="GO:0034440">
    <property type="term" value="P:lipid oxidation"/>
    <property type="evidence" value="ECO:0007669"/>
    <property type="project" value="InterPro"/>
</dbReference>
<evidence type="ECO:0000256" key="1">
    <source>
        <dbReference type="ARBA" id="ARBA00022723"/>
    </source>
</evidence>
<dbReference type="PROSITE" id="PS51393">
    <property type="entry name" value="LIPOXYGENASE_3"/>
    <property type="match status" value="1"/>
</dbReference>
<dbReference type="Gene3D" id="1.20.245.10">
    <property type="entry name" value="Lipoxygenase-1, Domain 5"/>
    <property type="match status" value="1"/>
</dbReference>
<evidence type="ECO:0000256" key="4">
    <source>
        <dbReference type="ARBA" id="ARBA00023098"/>
    </source>
</evidence>
<accession>A0A3Q2YT22</accession>